<gene>
    <name evidence="1" type="ORF">LCGC14_2052720</name>
</gene>
<protein>
    <submittedName>
        <fullName evidence="1">Uncharacterized protein</fullName>
    </submittedName>
</protein>
<dbReference type="EMBL" id="LAZR01024286">
    <property type="protein sequence ID" value="KKL75655.1"/>
    <property type="molecule type" value="Genomic_DNA"/>
</dbReference>
<name>A0A0F9H1Y9_9ZZZZ</name>
<proteinExistence type="predicted"/>
<reference evidence="1" key="1">
    <citation type="journal article" date="2015" name="Nature">
        <title>Complex archaea that bridge the gap between prokaryotes and eukaryotes.</title>
        <authorList>
            <person name="Spang A."/>
            <person name="Saw J.H."/>
            <person name="Jorgensen S.L."/>
            <person name="Zaremba-Niedzwiedzka K."/>
            <person name="Martijn J."/>
            <person name="Lind A.E."/>
            <person name="van Eijk R."/>
            <person name="Schleper C."/>
            <person name="Guy L."/>
            <person name="Ettema T.J."/>
        </authorList>
    </citation>
    <scope>NUCLEOTIDE SEQUENCE</scope>
</reference>
<sequence length="52" mass="6251">MKKQIRRPKDIGIIDSIELGINLIAQGYIKGNVDKFIKYFEFKRVDRREKLR</sequence>
<comment type="caution">
    <text evidence="1">The sequence shown here is derived from an EMBL/GenBank/DDBJ whole genome shotgun (WGS) entry which is preliminary data.</text>
</comment>
<accession>A0A0F9H1Y9</accession>
<evidence type="ECO:0000313" key="1">
    <source>
        <dbReference type="EMBL" id="KKL75655.1"/>
    </source>
</evidence>
<organism evidence="1">
    <name type="scientific">marine sediment metagenome</name>
    <dbReference type="NCBI Taxonomy" id="412755"/>
    <lineage>
        <taxon>unclassified sequences</taxon>
        <taxon>metagenomes</taxon>
        <taxon>ecological metagenomes</taxon>
    </lineage>
</organism>
<dbReference type="AlphaFoldDB" id="A0A0F9H1Y9"/>